<evidence type="ECO:0000256" key="1">
    <source>
        <dbReference type="SAM" id="MobiDB-lite"/>
    </source>
</evidence>
<keyword evidence="3" id="KW-1185">Reference proteome</keyword>
<dbReference type="InterPro" id="IPR036397">
    <property type="entry name" value="RNaseH_sf"/>
</dbReference>
<evidence type="ECO:0000313" key="2">
    <source>
        <dbReference type="EMBL" id="KAJ4434353.1"/>
    </source>
</evidence>
<feature type="compositionally biased region" description="Polar residues" evidence="1">
    <location>
        <begin position="1"/>
        <end position="13"/>
    </location>
</feature>
<comment type="caution">
    <text evidence="2">The sequence shown here is derived from an EMBL/GenBank/DDBJ whole genome shotgun (WGS) entry which is preliminary data.</text>
</comment>
<proteinExistence type="predicted"/>
<feature type="region of interest" description="Disordered" evidence="1">
    <location>
        <begin position="1"/>
        <end position="25"/>
    </location>
</feature>
<reference evidence="2 3" key="1">
    <citation type="journal article" date="2022" name="Allergy">
        <title>Genome assembly and annotation of Periplaneta americana reveal a comprehensive cockroach allergen profile.</title>
        <authorList>
            <person name="Wang L."/>
            <person name="Xiong Q."/>
            <person name="Saelim N."/>
            <person name="Wang L."/>
            <person name="Nong W."/>
            <person name="Wan A.T."/>
            <person name="Shi M."/>
            <person name="Liu X."/>
            <person name="Cao Q."/>
            <person name="Hui J.H.L."/>
            <person name="Sookrung N."/>
            <person name="Leung T.F."/>
            <person name="Tungtrongchitr A."/>
            <person name="Tsui S.K.W."/>
        </authorList>
    </citation>
    <scope>NUCLEOTIDE SEQUENCE [LARGE SCALE GENOMIC DNA]</scope>
    <source>
        <strain evidence="2">PWHHKU_190912</strain>
    </source>
</reference>
<gene>
    <name evidence="2" type="ORF">ANN_22912</name>
</gene>
<organism evidence="2 3">
    <name type="scientific">Periplaneta americana</name>
    <name type="common">American cockroach</name>
    <name type="synonym">Blatta americana</name>
    <dbReference type="NCBI Taxonomy" id="6978"/>
    <lineage>
        <taxon>Eukaryota</taxon>
        <taxon>Metazoa</taxon>
        <taxon>Ecdysozoa</taxon>
        <taxon>Arthropoda</taxon>
        <taxon>Hexapoda</taxon>
        <taxon>Insecta</taxon>
        <taxon>Pterygota</taxon>
        <taxon>Neoptera</taxon>
        <taxon>Polyneoptera</taxon>
        <taxon>Dictyoptera</taxon>
        <taxon>Blattodea</taxon>
        <taxon>Blattoidea</taxon>
        <taxon>Blattidae</taxon>
        <taxon>Blattinae</taxon>
        <taxon>Periplaneta</taxon>
    </lineage>
</organism>
<evidence type="ECO:0000313" key="3">
    <source>
        <dbReference type="Proteomes" id="UP001148838"/>
    </source>
</evidence>
<dbReference type="Gene3D" id="3.30.420.10">
    <property type="entry name" value="Ribonuclease H-like superfamily/Ribonuclease H"/>
    <property type="match status" value="1"/>
</dbReference>
<protein>
    <submittedName>
        <fullName evidence="2">Uncharacterized protein</fullName>
    </submittedName>
</protein>
<dbReference type="EMBL" id="JAJSOF020000025">
    <property type="protein sequence ID" value="KAJ4434353.1"/>
    <property type="molecule type" value="Genomic_DNA"/>
</dbReference>
<sequence>MAPTNSRLDNTGQEPVEAHRRYQTNDELKDAVTAAFADITPQQLRKMSQRTWRRIQLCIHNDGAHTYPLD</sequence>
<dbReference type="Proteomes" id="UP001148838">
    <property type="component" value="Unassembled WGS sequence"/>
</dbReference>
<name>A0ABQ8SJM2_PERAM</name>
<accession>A0ABQ8SJM2</accession>
<feature type="compositionally biased region" description="Basic and acidic residues" evidence="1">
    <location>
        <begin position="16"/>
        <end position="25"/>
    </location>
</feature>